<feature type="non-terminal residue" evidence="2">
    <location>
        <position position="284"/>
    </location>
</feature>
<comment type="caution">
    <text evidence="2">The sequence shown here is derived from an EMBL/GenBank/DDBJ whole genome shotgun (WGS) entry which is preliminary data.</text>
</comment>
<feature type="compositionally biased region" description="Low complexity" evidence="1">
    <location>
        <begin position="70"/>
        <end position="82"/>
    </location>
</feature>
<feature type="region of interest" description="Disordered" evidence="1">
    <location>
        <begin position="58"/>
        <end position="102"/>
    </location>
</feature>
<feature type="region of interest" description="Disordered" evidence="1">
    <location>
        <begin position="1"/>
        <end position="33"/>
    </location>
</feature>
<accession>A0A9P4S6M7</accession>
<name>A0A9P4S6M7_9PEZI</name>
<dbReference type="AlphaFoldDB" id="A0A9P4S6M7"/>
<dbReference type="GO" id="GO:0005634">
    <property type="term" value="C:nucleus"/>
    <property type="evidence" value="ECO:0007669"/>
    <property type="project" value="TreeGrafter"/>
</dbReference>
<sequence>EPPPPPNPSADTGVIPPIASPRADIPSPPVEGGWDVATMEAETAMKILTRTLAALASFQGDVPPTPPLSRPSTPTMSSPSNNHSRRRSVVRPATPVPSDDMKAPTFKEVEIGSPEACASEPAAGIIGHGAEPINVQQQAIARKFFSRRPPTVPLEDYAIRLQRFCPMSTAVWLAAGVYIHKLVIEEKLVPLTPRTVHRLMLASLRVGMKALEDLRYPQARFAAVGGVRESELHMLEISLCYLTNFDLQVTCDILHDKTMALQQAAVHVTMLRNRVPASFQPKLP</sequence>
<dbReference type="GO" id="GO:0016538">
    <property type="term" value="F:cyclin-dependent protein serine/threonine kinase regulator activity"/>
    <property type="evidence" value="ECO:0007669"/>
    <property type="project" value="TreeGrafter"/>
</dbReference>
<evidence type="ECO:0000256" key="1">
    <source>
        <dbReference type="SAM" id="MobiDB-lite"/>
    </source>
</evidence>
<dbReference type="Gene3D" id="1.10.472.10">
    <property type="entry name" value="Cyclin-like"/>
    <property type="match status" value="1"/>
</dbReference>
<gene>
    <name evidence="2" type="ORF">M501DRAFT_918771</name>
</gene>
<dbReference type="CDD" id="cd20558">
    <property type="entry name" value="CYCLIN_ScPCL7-like"/>
    <property type="match status" value="1"/>
</dbReference>
<dbReference type="PANTHER" id="PTHR15615">
    <property type="match status" value="1"/>
</dbReference>
<keyword evidence="3" id="KW-1185">Reference proteome</keyword>
<dbReference type="InterPro" id="IPR013922">
    <property type="entry name" value="Cyclin_PHO80-like"/>
</dbReference>
<feature type="non-terminal residue" evidence="2">
    <location>
        <position position="1"/>
    </location>
</feature>
<dbReference type="PANTHER" id="PTHR15615:SF32">
    <property type="entry name" value="PROTEIN KINASE COMPLEX COMPONENT, PUTATIVE (AFU_ORTHOLOGUE AFUA_2G07660)-RELATED"/>
    <property type="match status" value="1"/>
</dbReference>
<dbReference type="OrthoDB" id="5304883at2759"/>
<dbReference type="GO" id="GO:0000307">
    <property type="term" value="C:cyclin-dependent protein kinase holoenzyme complex"/>
    <property type="evidence" value="ECO:0007669"/>
    <property type="project" value="TreeGrafter"/>
</dbReference>
<dbReference type="Proteomes" id="UP000799429">
    <property type="component" value="Unassembled WGS sequence"/>
</dbReference>
<evidence type="ECO:0000313" key="3">
    <source>
        <dbReference type="Proteomes" id="UP000799429"/>
    </source>
</evidence>
<reference evidence="2" key="1">
    <citation type="journal article" date="2020" name="Stud. Mycol.">
        <title>101 Dothideomycetes genomes: a test case for predicting lifestyles and emergence of pathogens.</title>
        <authorList>
            <person name="Haridas S."/>
            <person name="Albert R."/>
            <person name="Binder M."/>
            <person name="Bloem J."/>
            <person name="Labutti K."/>
            <person name="Salamov A."/>
            <person name="Andreopoulos B."/>
            <person name="Baker S."/>
            <person name="Barry K."/>
            <person name="Bills G."/>
            <person name="Bluhm B."/>
            <person name="Cannon C."/>
            <person name="Castanera R."/>
            <person name="Culley D."/>
            <person name="Daum C."/>
            <person name="Ezra D."/>
            <person name="Gonzalez J."/>
            <person name="Henrissat B."/>
            <person name="Kuo A."/>
            <person name="Liang C."/>
            <person name="Lipzen A."/>
            <person name="Lutzoni F."/>
            <person name="Magnuson J."/>
            <person name="Mondo S."/>
            <person name="Nolan M."/>
            <person name="Ohm R."/>
            <person name="Pangilinan J."/>
            <person name="Park H.-J."/>
            <person name="Ramirez L."/>
            <person name="Alfaro M."/>
            <person name="Sun H."/>
            <person name="Tritt A."/>
            <person name="Yoshinaga Y."/>
            <person name="Zwiers L.-H."/>
            <person name="Turgeon B."/>
            <person name="Goodwin S."/>
            <person name="Spatafora J."/>
            <person name="Crous P."/>
            <person name="Grigoriev I."/>
        </authorList>
    </citation>
    <scope>NUCLEOTIDE SEQUENCE</scope>
    <source>
        <strain evidence="2">CBS 101060</strain>
    </source>
</reference>
<organism evidence="2 3">
    <name type="scientific">Patellaria atrata CBS 101060</name>
    <dbReference type="NCBI Taxonomy" id="1346257"/>
    <lineage>
        <taxon>Eukaryota</taxon>
        <taxon>Fungi</taxon>
        <taxon>Dikarya</taxon>
        <taxon>Ascomycota</taxon>
        <taxon>Pezizomycotina</taxon>
        <taxon>Dothideomycetes</taxon>
        <taxon>Dothideomycetes incertae sedis</taxon>
        <taxon>Patellariales</taxon>
        <taxon>Patellariaceae</taxon>
        <taxon>Patellaria</taxon>
    </lineage>
</organism>
<dbReference type="EMBL" id="MU006105">
    <property type="protein sequence ID" value="KAF2836165.1"/>
    <property type="molecule type" value="Genomic_DNA"/>
</dbReference>
<protein>
    <submittedName>
        <fullName evidence="2">Cyclin-domain-containing protein</fullName>
    </submittedName>
</protein>
<proteinExistence type="predicted"/>
<dbReference type="GO" id="GO:0019901">
    <property type="term" value="F:protein kinase binding"/>
    <property type="evidence" value="ECO:0007669"/>
    <property type="project" value="InterPro"/>
</dbReference>
<dbReference type="Pfam" id="PF08613">
    <property type="entry name" value="Cyclin"/>
    <property type="match status" value="1"/>
</dbReference>
<evidence type="ECO:0000313" key="2">
    <source>
        <dbReference type="EMBL" id="KAF2836165.1"/>
    </source>
</evidence>